<keyword evidence="3" id="KW-1133">Transmembrane helix</keyword>
<gene>
    <name evidence="5" type="ORF">QWY29_09650</name>
</gene>
<feature type="domain" description="Calcineurin-like phosphoesterase" evidence="4">
    <location>
        <begin position="154"/>
        <end position="320"/>
    </location>
</feature>
<comment type="caution">
    <text evidence="5">The sequence shown here is derived from an EMBL/GenBank/DDBJ whole genome shotgun (WGS) entry which is preliminary data.</text>
</comment>
<feature type="transmembrane region" description="Helical" evidence="3">
    <location>
        <begin position="34"/>
        <end position="57"/>
    </location>
</feature>
<evidence type="ECO:0000259" key="4">
    <source>
        <dbReference type="Pfam" id="PF00149"/>
    </source>
</evidence>
<keyword evidence="3" id="KW-0812">Transmembrane</keyword>
<dbReference type="PANTHER" id="PTHR31302:SF31">
    <property type="entry name" value="PHOSPHODIESTERASE YAEI"/>
    <property type="match status" value="1"/>
</dbReference>
<feature type="transmembrane region" description="Helical" evidence="3">
    <location>
        <begin position="69"/>
        <end position="96"/>
    </location>
</feature>
<reference evidence="5" key="1">
    <citation type="submission" date="2023-06" db="EMBL/GenBank/DDBJ databases">
        <title>Draft genome sequence of Nocardioides sp. SOB72.</title>
        <authorList>
            <person name="Zhang G."/>
        </authorList>
    </citation>
    <scope>NUCLEOTIDE SEQUENCE</scope>
    <source>
        <strain evidence="5">SOB72</strain>
    </source>
</reference>
<dbReference type="Pfam" id="PF00149">
    <property type="entry name" value="Metallophos"/>
    <property type="match status" value="1"/>
</dbReference>
<protein>
    <submittedName>
        <fullName evidence="5">Metallophosphoesterase</fullName>
    </submittedName>
</protein>
<name>A0ABT8EU17_9ACTN</name>
<keyword evidence="2" id="KW-0378">Hydrolase</keyword>
<evidence type="ECO:0000256" key="3">
    <source>
        <dbReference type="SAM" id="Phobius"/>
    </source>
</evidence>
<dbReference type="InterPro" id="IPR004843">
    <property type="entry name" value="Calcineurin-like_PHP"/>
</dbReference>
<dbReference type="SUPFAM" id="SSF56300">
    <property type="entry name" value="Metallo-dependent phosphatases"/>
    <property type="match status" value="1"/>
</dbReference>
<dbReference type="InterPro" id="IPR051158">
    <property type="entry name" value="Metallophosphoesterase_sf"/>
</dbReference>
<sequence length="379" mass="40115">MLGVVSLVLLLALVAWWARWLHRRLAVVNGAPRWARRLSLVVVVGGLLLFVASNVAYRTIDPAPLRPVLWIGLAWLGLSWYLTAGCLLLALLALALRLLRRPAARERLLRVGTPVVVVLALVVMTVGAVVAQRPRATAYDVGSGALPTGWDGARVVLLTDLHVGVVHGEAWTRRAVDLVNEQDPDLVVLGGDLVDGRERFTGPDLAPLADLDAPLGVVAVSGNHEIESGDAPAYLERLETLGVDVLRNEHVVLERGGDPLVVAGVQDEIGTGDLAPDPDAALAGTRPEDFVVYVAHEPRQLVDAVVSVGVDLQLSGHTHGGQIWPFGWFVPLQQPTLAGVDVVDGVTVVTSRGIGTSGPPVRTGAAPEITVLTLRSTAG</sequence>
<keyword evidence="1" id="KW-0479">Metal-binding</keyword>
<evidence type="ECO:0000313" key="5">
    <source>
        <dbReference type="EMBL" id="MDN4161615.1"/>
    </source>
</evidence>
<dbReference type="CDD" id="cd07385">
    <property type="entry name" value="MPP_YkuE_C"/>
    <property type="match status" value="1"/>
</dbReference>
<dbReference type="Gene3D" id="3.60.21.10">
    <property type="match status" value="1"/>
</dbReference>
<accession>A0ABT8EU17</accession>
<evidence type="ECO:0000256" key="1">
    <source>
        <dbReference type="ARBA" id="ARBA00022723"/>
    </source>
</evidence>
<dbReference type="EMBL" id="JAUHJR010000003">
    <property type="protein sequence ID" value="MDN4161615.1"/>
    <property type="molecule type" value="Genomic_DNA"/>
</dbReference>
<dbReference type="Proteomes" id="UP001168537">
    <property type="component" value="Unassembled WGS sequence"/>
</dbReference>
<evidence type="ECO:0000256" key="2">
    <source>
        <dbReference type="ARBA" id="ARBA00022801"/>
    </source>
</evidence>
<dbReference type="RefSeq" id="WP_300960516.1">
    <property type="nucleotide sequence ID" value="NZ_JAUHJR010000003.1"/>
</dbReference>
<keyword evidence="6" id="KW-1185">Reference proteome</keyword>
<organism evidence="5 6">
    <name type="scientific">Nocardioides abyssi</name>
    <dbReference type="NCBI Taxonomy" id="3058370"/>
    <lineage>
        <taxon>Bacteria</taxon>
        <taxon>Bacillati</taxon>
        <taxon>Actinomycetota</taxon>
        <taxon>Actinomycetes</taxon>
        <taxon>Propionibacteriales</taxon>
        <taxon>Nocardioidaceae</taxon>
        <taxon>Nocardioides</taxon>
    </lineage>
</organism>
<dbReference type="PANTHER" id="PTHR31302">
    <property type="entry name" value="TRANSMEMBRANE PROTEIN WITH METALLOPHOSPHOESTERASE DOMAIN-RELATED"/>
    <property type="match status" value="1"/>
</dbReference>
<keyword evidence="3" id="KW-0472">Membrane</keyword>
<proteinExistence type="predicted"/>
<feature type="transmembrane region" description="Helical" evidence="3">
    <location>
        <begin position="108"/>
        <end position="131"/>
    </location>
</feature>
<dbReference type="InterPro" id="IPR029052">
    <property type="entry name" value="Metallo-depent_PP-like"/>
</dbReference>
<evidence type="ECO:0000313" key="6">
    <source>
        <dbReference type="Proteomes" id="UP001168537"/>
    </source>
</evidence>
<feature type="transmembrane region" description="Helical" evidence="3">
    <location>
        <begin position="6"/>
        <end position="22"/>
    </location>
</feature>